<feature type="transmembrane region" description="Helical" evidence="6">
    <location>
        <begin position="31"/>
        <end position="54"/>
    </location>
</feature>
<proteinExistence type="predicted"/>
<evidence type="ECO:0000256" key="5">
    <source>
        <dbReference type="ARBA" id="ARBA00023136"/>
    </source>
</evidence>
<evidence type="ECO:0000313" key="9">
    <source>
        <dbReference type="Proteomes" id="UP000249016"/>
    </source>
</evidence>
<comment type="caution">
    <text evidence="8">The sequence shown here is derived from an EMBL/GenBank/DDBJ whole genome shotgun (WGS) entry which is preliminary data.</text>
</comment>
<evidence type="ECO:0000256" key="4">
    <source>
        <dbReference type="ARBA" id="ARBA00022989"/>
    </source>
</evidence>
<dbReference type="RefSeq" id="WP_111341880.1">
    <property type="nucleotide sequence ID" value="NZ_QLII01000001.1"/>
</dbReference>
<keyword evidence="5 6" id="KW-0472">Membrane</keyword>
<feature type="transmembrane region" description="Helical" evidence="6">
    <location>
        <begin position="66"/>
        <end position="87"/>
    </location>
</feature>
<dbReference type="GO" id="GO:0005886">
    <property type="term" value="C:plasma membrane"/>
    <property type="evidence" value="ECO:0007669"/>
    <property type="project" value="UniProtKB-SubCell"/>
</dbReference>
<organism evidence="8 9">
    <name type="scientific">Spirosoma telluris</name>
    <dbReference type="NCBI Taxonomy" id="2183553"/>
    <lineage>
        <taxon>Bacteria</taxon>
        <taxon>Pseudomonadati</taxon>
        <taxon>Bacteroidota</taxon>
        <taxon>Cytophagia</taxon>
        <taxon>Cytophagales</taxon>
        <taxon>Cytophagaceae</taxon>
        <taxon>Spirosoma</taxon>
    </lineage>
</organism>
<keyword evidence="4 6" id="KW-1133">Transmembrane helix</keyword>
<comment type="subcellular location">
    <subcellularLocation>
        <location evidence="1">Cell membrane</location>
        <topology evidence="1">Multi-pass membrane protein</topology>
    </subcellularLocation>
</comment>
<protein>
    <submittedName>
        <fullName evidence="8">RDD family protein</fullName>
    </submittedName>
</protein>
<sequence length="164" mass="18793">MDTLSRDLLNADELLGNLVTPTSRLKRLANFLLDLVFFYIIVFTIGLIVMLIYPEIGYSFEPINPLVDRLIGTLFYSTYYVIFKTWLGKTLGKIITKTKVVNKQGQKPDFSTVLVRNLVRAIPLDAFTFLRENPIGMHDRMSNTMVIDDRPLLTLDQSLHIIPD</sequence>
<dbReference type="Pfam" id="PF06271">
    <property type="entry name" value="RDD"/>
    <property type="match status" value="1"/>
</dbReference>
<dbReference type="PANTHER" id="PTHR36115:SF4">
    <property type="entry name" value="MEMBRANE PROTEIN"/>
    <property type="match status" value="1"/>
</dbReference>
<dbReference type="InterPro" id="IPR051791">
    <property type="entry name" value="Pra-immunoreactive"/>
</dbReference>
<evidence type="ECO:0000256" key="3">
    <source>
        <dbReference type="ARBA" id="ARBA00022692"/>
    </source>
</evidence>
<dbReference type="PANTHER" id="PTHR36115">
    <property type="entry name" value="PROLINE-RICH ANTIGEN HOMOLOG-RELATED"/>
    <property type="match status" value="1"/>
</dbReference>
<evidence type="ECO:0000256" key="2">
    <source>
        <dbReference type="ARBA" id="ARBA00022475"/>
    </source>
</evidence>
<evidence type="ECO:0000256" key="6">
    <source>
        <dbReference type="SAM" id="Phobius"/>
    </source>
</evidence>
<dbReference type="AlphaFoldDB" id="A0A327NKT4"/>
<name>A0A327NKT4_9BACT</name>
<gene>
    <name evidence="8" type="ORF">HMF3257_10055</name>
</gene>
<dbReference type="EMBL" id="QLII01000001">
    <property type="protein sequence ID" value="RAI74524.1"/>
    <property type="molecule type" value="Genomic_DNA"/>
</dbReference>
<keyword evidence="9" id="KW-1185">Reference proteome</keyword>
<dbReference type="InterPro" id="IPR010432">
    <property type="entry name" value="RDD"/>
</dbReference>
<evidence type="ECO:0000313" key="8">
    <source>
        <dbReference type="EMBL" id="RAI74524.1"/>
    </source>
</evidence>
<evidence type="ECO:0000259" key="7">
    <source>
        <dbReference type="Pfam" id="PF06271"/>
    </source>
</evidence>
<keyword evidence="2" id="KW-1003">Cell membrane</keyword>
<dbReference type="Proteomes" id="UP000249016">
    <property type="component" value="Unassembled WGS sequence"/>
</dbReference>
<feature type="domain" description="RDD" evidence="7">
    <location>
        <begin position="24"/>
        <end position="129"/>
    </location>
</feature>
<keyword evidence="3 6" id="KW-0812">Transmembrane</keyword>
<dbReference type="OrthoDB" id="762068at2"/>
<evidence type="ECO:0000256" key="1">
    <source>
        <dbReference type="ARBA" id="ARBA00004651"/>
    </source>
</evidence>
<reference evidence="8 9" key="1">
    <citation type="submission" date="2018-06" db="EMBL/GenBank/DDBJ databases">
        <title>Spirosoma sp. HMF3257 Genome sequencing and assembly.</title>
        <authorList>
            <person name="Kang H."/>
            <person name="Cha I."/>
            <person name="Kim H."/>
            <person name="Kang J."/>
            <person name="Joh K."/>
        </authorList>
    </citation>
    <scope>NUCLEOTIDE SEQUENCE [LARGE SCALE GENOMIC DNA]</scope>
    <source>
        <strain evidence="8 9">HMF3257</strain>
    </source>
</reference>
<accession>A0A327NKT4</accession>